<reference evidence="5" key="1">
    <citation type="submission" date="2016-01" db="EMBL/GenBank/DDBJ databases">
        <authorList>
            <person name="Peeters Charlotte."/>
        </authorList>
    </citation>
    <scope>NUCLEOTIDE SEQUENCE [LARGE SCALE GENOMIC DNA]</scope>
</reference>
<dbReference type="GO" id="GO:0004190">
    <property type="term" value="F:aspartic-type endopeptidase activity"/>
    <property type="evidence" value="ECO:0007669"/>
    <property type="project" value="InterPro"/>
</dbReference>
<evidence type="ECO:0000256" key="1">
    <source>
        <dbReference type="ARBA" id="ARBA00005801"/>
    </source>
</evidence>
<evidence type="ECO:0000256" key="2">
    <source>
        <dbReference type="SAM" id="Phobius"/>
    </source>
</evidence>
<dbReference type="RefSeq" id="WP_061159488.1">
    <property type="nucleotide sequence ID" value="NZ_FCOI02000004.1"/>
</dbReference>
<feature type="transmembrane region" description="Helical" evidence="2">
    <location>
        <begin position="51"/>
        <end position="74"/>
    </location>
</feature>
<dbReference type="InterPro" id="IPR050882">
    <property type="entry name" value="Prepilin_peptidase/N-MTase"/>
</dbReference>
<evidence type="ECO:0000259" key="3">
    <source>
        <dbReference type="Pfam" id="PF01478"/>
    </source>
</evidence>
<evidence type="ECO:0000313" key="5">
    <source>
        <dbReference type="Proteomes" id="UP000054624"/>
    </source>
</evidence>
<dbReference type="AlphaFoldDB" id="A0A158A027"/>
<proteinExistence type="inferred from homology"/>
<keyword evidence="2" id="KW-1133">Transmembrane helix</keyword>
<feature type="domain" description="Prepilin type IV endopeptidase peptidase" evidence="3">
    <location>
        <begin position="8"/>
        <end position="111"/>
    </location>
</feature>
<dbReference type="Proteomes" id="UP000054624">
    <property type="component" value="Unassembled WGS sequence"/>
</dbReference>
<gene>
    <name evidence="4" type="ORF">AWB76_01505</name>
</gene>
<feature type="transmembrane region" description="Helical" evidence="2">
    <location>
        <begin position="94"/>
        <end position="116"/>
    </location>
</feature>
<dbReference type="GO" id="GO:0006465">
    <property type="term" value="P:signal peptide processing"/>
    <property type="evidence" value="ECO:0007669"/>
    <property type="project" value="TreeGrafter"/>
</dbReference>
<protein>
    <submittedName>
        <fullName evidence="4">Peptidase A24A, prepilin type IV</fullName>
    </submittedName>
</protein>
<dbReference type="EMBL" id="FCOI02000004">
    <property type="protein sequence ID" value="SAK51115.1"/>
    <property type="molecule type" value="Genomic_DNA"/>
</dbReference>
<keyword evidence="2" id="KW-0472">Membrane</keyword>
<evidence type="ECO:0000313" key="4">
    <source>
        <dbReference type="EMBL" id="SAK51115.1"/>
    </source>
</evidence>
<accession>A0A158A027</accession>
<keyword evidence="5" id="KW-1185">Reference proteome</keyword>
<dbReference type="PANTHER" id="PTHR30487:SF0">
    <property type="entry name" value="PREPILIN LEADER PEPTIDASE_N-METHYLTRANSFERASE-RELATED"/>
    <property type="match status" value="1"/>
</dbReference>
<organism evidence="4 5">
    <name type="scientific">Caballeronia temeraria</name>
    <dbReference type="NCBI Taxonomy" id="1777137"/>
    <lineage>
        <taxon>Bacteria</taxon>
        <taxon>Pseudomonadati</taxon>
        <taxon>Pseudomonadota</taxon>
        <taxon>Betaproteobacteria</taxon>
        <taxon>Burkholderiales</taxon>
        <taxon>Burkholderiaceae</taxon>
        <taxon>Caballeronia</taxon>
    </lineage>
</organism>
<name>A0A158A027_9BURK</name>
<comment type="similarity">
    <text evidence="1">Belongs to the peptidase A24 family.</text>
</comment>
<dbReference type="OrthoDB" id="8942754at2"/>
<dbReference type="PANTHER" id="PTHR30487">
    <property type="entry name" value="TYPE 4 PREPILIN-LIKE PROTEINS LEADER PEPTIDE-PROCESSING ENZYME"/>
    <property type="match status" value="1"/>
</dbReference>
<sequence>MLSIQSAIFIAWALAVVLFDGRRRLIPNALIIVGALCALALAAARISPFDIPLGIALLGLAAGFVALLPFYALGMMGAADVKAFAVIGAWCGPQALVIIWVAASLAACVHALVLLAGRRRAAFALRDLPHTAAPEERRRNSTPYGALLALAAIGHLAALHA</sequence>
<dbReference type="Pfam" id="PF01478">
    <property type="entry name" value="Peptidase_A24"/>
    <property type="match status" value="1"/>
</dbReference>
<feature type="transmembrane region" description="Helical" evidence="2">
    <location>
        <begin position="25"/>
        <end position="44"/>
    </location>
</feature>
<dbReference type="Gene3D" id="1.20.120.1220">
    <property type="match status" value="1"/>
</dbReference>
<dbReference type="STRING" id="1777137.AWB76_01505"/>
<dbReference type="GO" id="GO:0005886">
    <property type="term" value="C:plasma membrane"/>
    <property type="evidence" value="ECO:0007669"/>
    <property type="project" value="TreeGrafter"/>
</dbReference>
<keyword evidence="2" id="KW-0812">Transmembrane</keyword>
<dbReference type="InterPro" id="IPR000045">
    <property type="entry name" value="Prepilin_IV_endopep_pep"/>
</dbReference>